<dbReference type="Pfam" id="PF00172">
    <property type="entry name" value="Zn_clus"/>
    <property type="match status" value="1"/>
</dbReference>
<sequence length="641" mass="68681">MPSPFTNALPASSQQIHGDQILFPSEEPRLNSMTPVVQQPPPNINDEAFRSALSSTDAVDTGLGLQGLHVPPGLDMTKSGAENEGSLAYHPYPNPLDSHIAYGVPGLDYNAAVLPQSYEPPVSSDISSNILNFYPNPDAGPKPEPQVASTYNSESHIPSHPMLATSALASGQSNIKEEQVTSLPSRRGSHANIALNPSKAATISGFNLRTAPPPINTDTLSSGTKSQHGTWRRGNKGRTPLSVKRSQSTPNVQLAAQLAAASAVSAPPIPSASTTDDISPVTLAYQLDKKRNKLGYHRTSVACGHCRRRKIRCILAKDESGRCSNCIRLKKECSFYPVESADRRPRSASKPEISQIFQDNCSSPSSPTRSPRLSVDQINMNPAYDGSLYPSSLPITPNYECETPGSTLDDVYRNRSLSSSSRVSLAFSNSGSRRPSIAHTFTAPLPSREFRSLSDASPTYGDTFSTFASRFNNAKAVGIGIEDPPSSFWRLENASNNFSPLSQHVNFGGMPLLQEDTIRHERLNSVDNGVGPMAQTYADAGLFSIGSDPPADGALNNGKPLLDVQNGPPPSFLGEGTDSFPVNGGYDLSWNASQRNPAAVAHSSGLADNWFLPQHTAPDMLCETESPVQRLNQAAVGVEHD</sequence>
<comment type="caution">
    <text evidence="4">The sequence shown here is derived from an EMBL/GenBank/DDBJ whole genome shotgun (WGS) entry which is preliminary data.</text>
</comment>
<dbReference type="Gene3D" id="4.10.240.10">
    <property type="entry name" value="Zn(2)-C6 fungal-type DNA-binding domain"/>
    <property type="match status" value="1"/>
</dbReference>
<feature type="compositionally biased region" description="Polar residues" evidence="2">
    <location>
        <begin position="216"/>
        <end position="229"/>
    </location>
</feature>
<dbReference type="SMART" id="SM00066">
    <property type="entry name" value="GAL4"/>
    <property type="match status" value="1"/>
</dbReference>
<name>A0AAV9V701_9PEZI</name>
<dbReference type="InterPro" id="IPR001138">
    <property type="entry name" value="Zn2Cys6_DnaBD"/>
</dbReference>
<proteinExistence type="predicted"/>
<dbReference type="InterPro" id="IPR036864">
    <property type="entry name" value="Zn2-C6_fun-type_DNA-bd_sf"/>
</dbReference>
<dbReference type="InterPro" id="IPR050797">
    <property type="entry name" value="Carb_Metab_Trans_Reg"/>
</dbReference>
<dbReference type="PROSITE" id="PS00463">
    <property type="entry name" value="ZN2_CY6_FUNGAL_1"/>
    <property type="match status" value="1"/>
</dbReference>
<dbReference type="GO" id="GO:0008270">
    <property type="term" value="F:zinc ion binding"/>
    <property type="evidence" value="ECO:0007669"/>
    <property type="project" value="InterPro"/>
</dbReference>
<organism evidence="4 5">
    <name type="scientific">Orbilia brochopaga</name>
    <dbReference type="NCBI Taxonomy" id="3140254"/>
    <lineage>
        <taxon>Eukaryota</taxon>
        <taxon>Fungi</taxon>
        <taxon>Dikarya</taxon>
        <taxon>Ascomycota</taxon>
        <taxon>Pezizomycotina</taxon>
        <taxon>Orbiliomycetes</taxon>
        <taxon>Orbiliales</taxon>
        <taxon>Orbiliaceae</taxon>
        <taxon>Orbilia</taxon>
    </lineage>
</organism>
<evidence type="ECO:0000256" key="2">
    <source>
        <dbReference type="SAM" id="MobiDB-lite"/>
    </source>
</evidence>
<dbReference type="Proteomes" id="UP001375240">
    <property type="component" value="Unassembled WGS sequence"/>
</dbReference>
<keyword evidence="1" id="KW-0539">Nucleus</keyword>
<dbReference type="SUPFAM" id="SSF57701">
    <property type="entry name" value="Zn2/Cys6 DNA-binding domain"/>
    <property type="match status" value="1"/>
</dbReference>
<evidence type="ECO:0000313" key="5">
    <source>
        <dbReference type="Proteomes" id="UP001375240"/>
    </source>
</evidence>
<feature type="region of interest" description="Disordered" evidence="2">
    <location>
        <begin position="212"/>
        <end position="246"/>
    </location>
</feature>
<reference evidence="4 5" key="1">
    <citation type="submission" date="2019-10" db="EMBL/GenBank/DDBJ databases">
        <authorList>
            <person name="Palmer J.M."/>
        </authorList>
    </citation>
    <scope>NUCLEOTIDE SEQUENCE [LARGE SCALE GENOMIC DNA]</scope>
    <source>
        <strain evidence="4 5">TWF696</strain>
    </source>
</reference>
<dbReference type="PANTHER" id="PTHR31668">
    <property type="entry name" value="GLUCOSE TRANSPORT TRANSCRIPTION REGULATOR RGT1-RELATED-RELATED"/>
    <property type="match status" value="1"/>
</dbReference>
<evidence type="ECO:0000259" key="3">
    <source>
        <dbReference type="PROSITE" id="PS50048"/>
    </source>
</evidence>
<accession>A0AAV9V701</accession>
<dbReference type="EMBL" id="JAVHNQ010000002">
    <property type="protein sequence ID" value="KAK6355394.1"/>
    <property type="molecule type" value="Genomic_DNA"/>
</dbReference>
<protein>
    <recommendedName>
        <fullName evidence="3">Zn(2)-C6 fungal-type domain-containing protein</fullName>
    </recommendedName>
</protein>
<feature type="compositionally biased region" description="Low complexity" evidence="2">
    <location>
        <begin position="362"/>
        <end position="374"/>
    </location>
</feature>
<evidence type="ECO:0000256" key="1">
    <source>
        <dbReference type="ARBA" id="ARBA00023242"/>
    </source>
</evidence>
<feature type="region of interest" description="Disordered" evidence="2">
    <location>
        <begin position="553"/>
        <end position="578"/>
    </location>
</feature>
<dbReference type="GO" id="GO:0000981">
    <property type="term" value="F:DNA-binding transcription factor activity, RNA polymerase II-specific"/>
    <property type="evidence" value="ECO:0007669"/>
    <property type="project" value="InterPro"/>
</dbReference>
<gene>
    <name evidence="4" type="ORF">TWF696_004499</name>
</gene>
<dbReference type="PROSITE" id="PS50048">
    <property type="entry name" value="ZN2_CY6_FUNGAL_2"/>
    <property type="match status" value="1"/>
</dbReference>
<evidence type="ECO:0000313" key="4">
    <source>
        <dbReference type="EMBL" id="KAK6355394.1"/>
    </source>
</evidence>
<dbReference type="CDD" id="cd00067">
    <property type="entry name" value="GAL4"/>
    <property type="match status" value="1"/>
</dbReference>
<feature type="region of interest" description="Disordered" evidence="2">
    <location>
        <begin position="340"/>
        <end position="374"/>
    </location>
</feature>
<dbReference type="AlphaFoldDB" id="A0AAV9V701"/>
<keyword evidence="5" id="KW-1185">Reference proteome</keyword>
<feature type="domain" description="Zn(2)-C6 fungal-type" evidence="3">
    <location>
        <begin position="302"/>
        <end position="335"/>
    </location>
</feature>